<sequence>MSKMFQFNDKAHRSILLGVKMLAKTVKVTLGPKGKNVIIKKDFELISTKDGVSVAEEIFLKDKFENMAAQMVKEASKKTADIAGDGTTTAIVLAEAIFLEGLKYVIAGTNPIFLKRRIEKVLDSIYKHLDEMKSEIKSKEEIKQIATISANNDLEVGSIIADALDKVGKNGIVSISDGKGIETTLDIVEGLQFDSGFLSPYFITNPEKMLVEFENPLIYITDKKLSSAKDVASILEKVMQKEVRSLLIIAEDIDSDALTTLVVNKVKANLPIAAVKAPFFGDKRKEVLRDIAILTNAKVIADDEGLDLKNFDESYLGKAKKIKISKENTIIIDGFGSLDEIKKRETQIKNEIAMSTSDFDIEKLNERLSNLVGKAGVINVGAATETEMKEKKQRIDDALHATKAAAIEGIVPGGGVALLRCSNFLDEIEVENSDEKIAIEIIKKAILMPAIVIANNAGKKGDVIAEKILEKKGSVGYNAYTDKFSDLIKDGVIDPVLVTKTALKNAASIAMLLLSTAVMITDKPSAKKETSPMMDPSM</sequence>
<dbReference type="SUPFAM" id="SSF48592">
    <property type="entry name" value="GroEL equatorial domain-like"/>
    <property type="match status" value="1"/>
</dbReference>
<dbReference type="PRINTS" id="PR00298">
    <property type="entry name" value="CHAPERONIN60"/>
</dbReference>
<dbReference type="PANTHER" id="PTHR45633">
    <property type="entry name" value="60 KDA HEAT SHOCK PROTEIN, MITOCHONDRIAL"/>
    <property type="match status" value="1"/>
</dbReference>
<dbReference type="Gene3D" id="1.10.560.10">
    <property type="entry name" value="GroEL-like equatorial domain"/>
    <property type="match status" value="1"/>
</dbReference>
<dbReference type="CDD" id="cd03344">
    <property type="entry name" value="GroEL"/>
    <property type="match status" value="1"/>
</dbReference>
<dbReference type="NCBIfam" id="NF009489">
    <property type="entry name" value="PRK12851.1"/>
    <property type="match status" value="1"/>
</dbReference>
<gene>
    <name evidence="3" type="ORF">LCGC14_1902040</name>
</gene>
<accession>A0A0F9IUD1</accession>
<proteinExistence type="inferred from homology"/>
<dbReference type="InterPro" id="IPR001844">
    <property type="entry name" value="Cpn60/GroEL"/>
</dbReference>
<dbReference type="FunFam" id="3.50.7.10:FF:000001">
    <property type="entry name" value="60 kDa chaperonin"/>
    <property type="match status" value="1"/>
</dbReference>
<name>A0A0F9IUD1_9ZZZZ</name>
<dbReference type="NCBIfam" id="NF009488">
    <property type="entry name" value="PRK12850.1"/>
    <property type="match status" value="1"/>
</dbReference>
<dbReference type="NCBIfam" id="NF000592">
    <property type="entry name" value="PRK00013.1"/>
    <property type="match status" value="1"/>
</dbReference>
<dbReference type="SUPFAM" id="SSF54849">
    <property type="entry name" value="GroEL-intermediate domain like"/>
    <property type="match status" value="1"/>
</dbReference>
<dbReference type="GO" id="GO:0042026">
    <property type="term" value="P:protein refolding"/>
    <property type="evidence" value="ECO:0007669"/>
    <property type="project" value="InterPro"/>
</dbReference>
<evidence type="ECO:0000256" key="2">
    <source>
        <dbReference type="ARBA" id="ARBA00023186"/>
    </source>
</evidence>
<dbReference type="InterPro" id="IPR027413">
    <property type="entry name" value="GROEL-like_equatorial_sf"/>
</dbReference>
<dbReference type="Pfam" id="PF00118">
    <property type="entry name" value="Cpn60_TCP1"/>
    <property type="match status" value="1"/>
</dbReference>
<comment type="similarity">
    <text evidence="1">Belongs to the chaperonin (HSP60) family.</text>
</comment>
<dbReference type="NCBIfam" id="NF009487">
    <property type="entry name" value="PRK12849.1"/>
    <property type="match status" value="1"/>
</dbReference>
<dbReference type="InterPro" id="IPR027409">
    <property type="entry name" value="GroEL-like_apical_dom_sf"/>
</dbReference>
<dbReference type="GO" id="GO:0140662">
    <property type="term" value="F:ATP-dependent protein folding chaperone"/>
    <property type="evidence" value="ECO:0007669"/>
    <property type="project" value="InterPro"/>
</dbReference>
<evidence type="ECO:0000256" key="1">
    <source>
        <dbReference type="ARBA" id="ARBA00006607"/>
    </source>
</evidence>
<protein>
    <recommendedName>
        <fullName evidence="4">60 kDa chaperonin</fullName>
    </recommendedName>
</protein>
<dbReference type="EMBL" id="LAZR01019940">
    <property type="protein sequence ID" value="KKL90702.1"/>
    <property type="molecule type" value="Genomic_DNA"/>
</dbReference>
<dbReference type="NCBIfam" id="TIGR02348">
    <property type="entry name" value="GroEL"/>
    <property type="match status" value="1"/>
</dbReference>
<dbReference type="Gene3D" id="3.50.7.10">
    <property type="entry name" value="GroEL"/>
    <property type="match status" value="1"/>
</dbReference>
<dbReference type="InterPro" id="IPR002423">
    <property type="entry name" value="Cpn60/GroEL/TCP-1"/>
</dbReference>
<evidence type="ECO:0008006" key="4">
    <source>
        <dbReference type="Google" id="ProtNLM"/>
    </source>
</evidence>
<organism evidence="3">
    <name type="scientific">marine sediment metagenome</name>
    <dbReference type="NCBI Taxonomy" id="412755"/>
    <lineage>
        <taxon>unclassified sequences</taxon>
        <taxon>metagenomes</taxon>
        <taxon>ecological metagenomes</taxon>
    </lineage>
</organism>
<reference evidence="3" key="1">
    <citation type="journal article" date="2015" name="Nature">
        <title>Complex archaea that bridge the gap between prokaryotes and eukaryotes.</title>
        <authorList>
            <person name="Spang A."/>
            <person name="Saw J.H."/>
            <person name="Jorgensen S.L."/>
            <person name="Zaremba-Niedzwiedzka K."/>
            <person name="Martijn J."/>
            <person name="Lind A.E."/>
            <person name="van Eijk R."/>
            <person name="Schleper C."/>
            <person name="Guy L."/>
            <person name="Ettema T.J."/>
        </authorList>
    </citation>
    <scope>NUCLEOTIDE SEQUENCE</scope>
</reference>
<dbReference type="AlphaFoldDB" id="A0A0F9IUD1"/>
<keyword evidence="2" id="KW-0143">Chaperone</keyword>
<feature type="non-terminal residue" evidence="3">
    <location>
        <position position="538"/>
    </location>
</feature>
<dbReference type="InterPro" id="IPR027410">
    <property type="entry name" value="TCP-1-like_intermed_sf"/>
</dbReference>
<comment type="caution">
    <text evidence="3">The sequence shown here is derived from an EMBL/GenBank/DDBJ whole genome shotgun (WGS) entry which is preliminary data.</text>
</comment>
<dbReference type="Gene3D" id="3.30.260.10">
    <property type="entry name" value="TCP-1-like chaperonin intermediate domain"/>
    <property type="match status" value="1"/>
</dbReference>
<dbReference type="GO" id="GO:0005524">
    <property type="term" value="F:ATP binding"/>
    <property type="evidence" value="ECO:0007669"/>
    <property type="project" value="InterPro"/>
</dbReference>
<evidence type="ECO:0000313" key="3">
    <source>
        <dbReference type="EMBL" id="KKL90702.1"/>
    </source>
</evidence>
<dbReference type="SUPFAM" id="SSF52029">
    <property type="entry name" value="GroEL apical domain-like"/>
    <property type="match status" value="1"/>
</dbReference>